<evidence type="ECO:0000313" key="10">
    <source>
        <dbReference type="Proteomes" id="UP000516656"/>
    </source>
</evidence>
<dbReference type="SUPFAM" id="SSF55874">
    <property type="entry name" value="ATPase domain of HSP90 chaperone/DNA topoisomerase II/histidine kinase"/>
    <property type="match status" value="1"/>
</dbReference>
<evidence type="ECO:0000256" key="3">
    <source>
        <dbReference type="ARBA" id="ARBA00022679"/>
    </source>
</evidence>
<dbReference type="PANTHER" id="PTHR43711:SF26">
    <property type="entry name" value="SENSOR HISTIDINE KINASE RCSC"/>
    <property type="match status" value="1"/>
</dbReference>
<reference evidence="8 10" key="3">
    <citation type="submission" date="2020-09" db="EMBL/GenBank/DDBJ databases">
        <title>Complete, closed and curated genome sequences of Photobacterium damselae subsp. piscicida isolates from Australia indicate localised evolution and additional plasmid-borne pathogenicity mechanisms.</title>
        <authorList>
            <person name="Baseggio L."/>
            <person name="Silayeva O."/>
            <person name="Buller N."/>
            <person name="Landos M."/>
            <person name="Engelstaedter J."/>
            <person name="Barnes A.C."/>
        </authorList>
    </citation>
    <scope>NUCLEOTIDE SEQUENCE [LARGE SCALE GENOMIC DNA]</scope>
    <source>
        <strain evidence="8 10">AS-16-0540-1</strain>
    </source>
</reference>
<keyword evidence="5" id="KW-0902">Two-component regulatory system</keyword>
<gene>
    <name evidence="8" type="ORF">IC627_05480</name>
    <name evidence="7" type="ORF">PDPUS_1_02146</name>
</gene>
<reference evidence="9" key="2">
    <citation type="submission" date="2017-05" db="EMBL/GenBank/DDBJ databases">
        <title>Whole genome sequence of fish pathogenic bacteria, Photobacterium damselae subsp. piscicida, strain 91-197, isolated from hybrid striped bass (Morone sp.) in USA.</title>
        <authorList>
            <person name="Teru Y."/>
            <person name="Hikima J."/>
            <person name="Kono T."/>
            <person name="Sakai M."/>
            <person name="Takano T."/>
            <person name="Hawke J.P."/>
            <person name="Takeyama H."/>
            <person name="Aoki T."/>
        </authorList>
    </citation>
    <scope>NUCLEOTIDE SEQUENCE [LARGE SCALE GENOMIC DNA]</scope>
    <source>
        <strain evidence="9">91-197</strain>
    </source>
</reference>
<dbReference type="GO" id="GO:0000160">
    <property type="term" value="P:phosphorelay signal transduction system"/>
    <property type="evidence" value="ECO:0007669"/>
    <property type="project" value="UniProtKB-KW"/>
</dbReference>
<dbReference type="EMBL" id="CP061854">
    <property type="protein sequence ID" value="QOD57408.1"/>
    <property type="molecule type" value="Genomic_DNA"/>
</dbReference>
<organism evidence="8 10">
    <name type="scientific">Photobacterium damsela subsp. piscicida</name>
    <name type="common">Pasteurella piscicida</name>
    <dbReference type="NCBI Taxonomy" id="38294"/>
    <lineage>
        <taxon>Bacteria</taxon>
        <taxon>Pseudomonadati</taxon>
        <taxon>Pseudomonadota</taxon>
        <taxon>Gammaproteobacteria</taxon>
        <taxon>Vibrionales</taxon>
        <taxon>Vibrionaceae</taxon>
        <taxon>Photobacterium</taxon>
    </lineage>
</organism>
<evidence type="ECO:0000313" key="7">
    <source>
        <dbReference type="EMBL" id="BAX53520.1"/>
    </source>
</evidence>
<dbReference type="PANTHER" id="PTHR43711">
    <property type="entry name" value="TWO-COMPONENT HISTIDINE KINASE"/>
    <property type="match status" value="1"/>
</dbReference>
<evidence type="ECO:0000259" key="6">
    <source>
        <dbReference type="Pfam" id="PF02518"/>
    </source>
</evidence>
<accession>A0A1V1V410</accession>
<evidence type="ECO:0000256" key="5">
    <source>
        <dbReference type="ARBA" id="ARBA00023012"/>
    </source>
</evidence>
<dbReference type="AlphaFoldDB" id="A0A1V1V410"/>
<feature type="domain" description="Histidine kinase/HSP90-like ATPase" evidence="6">
    <location>
        <begin position="36"/>
        <end position="88"/>
    </location>
</feature>
<proteinExistence type="predicted"/>
<dbReference type="InterPro" id="IPR050736">
    <property type="entry name" value="Sensor_HK_Regulatory"/>
</dbReference>
<dbReference type="EC" id="2.7.13.3" evidence="2"/>
<keyword evidence="3" id="KW-0808">Transferase</keyword>
<dbReference type="Proteomes" id="UP000218676">
    <property type="component" value="Chromosome 1"/>
</dbReference>
<reference evidence="7" key="1">
    <citation type="journal article" date="2017" name="Genome Announc.">
        <title>Whole-Genome Sequence of Photobacterium damselae subsp. piscicida Strain 91-197, Isolated from Hybrid Striped Bass (Morone sp.) in the United States.</title>
        <authorList>
            <person name="Teru Y."/>
            <person name="Hikima J."/>
            <person name="Kono T."/>
            <person name="Sakai M."/>
            <person name="Takano T."/>
            <person name="Hawke J.P."/>
            <person name="Takeyama H."/>
            <person name="Aoki T."/>
        </authorList>
    </citation>
    <scope>NUCLEOTIDE SEQUENCE</scope>
    <source>
        <strain evidence="7">91-197</strain>
    </source>
</reference>
<evidence type="ECO:0000256" key="2">
    <source>
        <dbReference type="ARBA" id="ARBA00012438"/>
    </source>
</evidence>
<dbReference type="GO" id="GO:0004673">
    <property type="term" value="F:protein histidine kinase activity"/>
    <property type="evidence" value="ECO:0007669"/>
    <property type="project" value="UniProtKB-EC"/>
</dbReference>
<dbReference type="InterPro" id="IPR003594">
    <property type="entry name" value="HATPase_dom"/>
</dbReference>
<name>A0A1V1V410_PHODP</name>
<evidence type="ECO:0000313" key="8">
    <source>
        <dbReference type="EMBL" id="QOD57408.1"/>
    </source>
</evidence>
<dbReference type="Proteomes" id="UP000516656">
    <property type="component" value="Chromosome 1"/>
</dbReference>
<evidence type="ECO:0000256" key="1">
    <source>
        <dbReference type="ARBA" id="ARBA00000085"/>
    </source>
</evidence>
<evidence type="ECO:0000256" key="4">
    <source>
        <dbReference type="ARBA" id="ARBA00022777"/>
    </source>
</evidence>
<dbReference type="Pfam" id="PF02518">
    <property type="entry name" value="HATPase_c"/>
    <property type="match status" value="1"/>
</dbReference>
<dbReference type="InterPro" id="IPR036890">
    <property type="entry name" value="HATPase_C_sf"/>
</dbReference>
<dbReference type="Gene3D" id="3.30.565.10">
    <property type="entry name" value="Histidine kinase-like ATPase, C-terminal domain"/>
    <property type="match status" value="1"/>
</dbReference>
<dbReference type="EMBL" id="AP018045">
    <property type="protein sequence ID" value="BAX53520.1"/>
    <property type="molecule type" value="Genomic_DNA"/>
</dbReference>
<protein>
    <recommendedName>
        <fullName evidence="2">histidine kinase</fullName>
        <ecNumber evidence="2">2.7.13.3</ecNumber>
    </recommendedName>
</protein>
<keyword evidence="4 7" id="KW-0418">Kinase</keyword>
<comment type="catalytic activity">
    <reaction evidence="1">
        <text>ATP + protein L-histidine = ADP + protein N-phospho-L-histidine.</text>
        <dbReference type="EC" id="2.7.13.3"/>
    </reaction>
</comment>
<evidence type="ECO:0000313" key="9">
    <source>
        <dbReference type="Proteomes" id="UP000218676"/>
    </source>
</evidence>
<sequence length="90" mass="10159">MKLVYLSQTLPKKLSIRGGKFNLFWQPTRITTLTIDSIRVNQVINNLLSNAVKFTEAGSISVYIELTQHSLLVKVIDTGIGIHEENIKTF</sequence>